<feature type="domain" description="DUF7578" evidence="4">
    <location>
        <begin position="196"/>
        <end position="260"/>
    </location>
</feature>
<dbReference type="VEuPathDB" id="TriTrypDB:TCDM_10720"/>
<comment type="caution">
    <text evidence="5">The sequence shown here is derived from an EMBL/GenBank/DDBJ whole genome shotgun (WGS) entry which is preliminary data.</text>
</comment>
<protein>
    <submittedName>
        <fullName evidence="5">Putative retrotransposon hot spot (RHS) protein</fullName>
    </submittedName>
</protein>
<reference evidence="5 6" key="1">
    <citation type="journal article" date="2018" name="Microb. Genom.">
        <title>Expanding an expanded genome: long-read sequencing of Trypanosoma cruzi.</title>
        <authorList>
            <person name="Berna L."/>
            <person name="Rodriguez M."/>
            <person name="Chiribao M.L."/>
            <person name="Parodi-Talice A."/>
            <person name="Pita S."/>
            <person name="Rijo G."/>
            <person name="Alvarez-Valin F."/>
            <person name="Robello C."/>
        </authorList>
    </citation>
    <scope>NUCLEOTIDE SEQUENCE [LARGE SCALE GENOMIC DNA]</scope>
    <source>
        <strain evidence="5 6">TCC</strain>
    </source>
</reference>
<evidence type="ECO:0000259" key="2">
    <source>
        <dbReference type="Pfam" id="PF07999"/>
    </source>
</evidence>
<feature type="domain" description="DUF7578" evidence="4">
    <location>
        <begin position="63"/>
        <end position="125"/>
    </location>
</feature>
<feature type="region of interest" description="Disordered" evidence="1">
    <location>
        <begin position="1"/>
        <end position="41"/>
    </location>
</feature>
<proteinExistence type="predicted"/>
<dbReference type="InterPro" id="IPR046835">
    <property type="entry name" value="RHS_N"/>
</dbReference>
<dbReference type="VEuPathDB" id="TriTrypDB:TCSYLVIO_008671"/>
<dbReference type="Pfam" id="PF24466">
    <property type="entry name" value="DUF7578"/>
    <property type="match status" value="2"/>
</dbReference>
<feature type="domain" description="Retrotransposon hot spot protein N-terminal" evidence="3">
    <location>
        <begin position="323"/>
        <end position="436"/>
    </location>
</feature>
<dbReference type="VEuPathDB" id="TriTrypDB:C3747_32g296"/>
<dbReference type="VEuPathDB" id="TriTrypDB:TcCL_NonESM09062"/>
<evidence type="ECO:0000259" key="4">
    <source>
        <dbReference type="Pfam" id="PF24466"/>
    </source>
</evidence>
<evidence type="ECO:0000313" key="5">
    <source>
        <dbReference type="EMBL" id="PWV15076.1"/>
    </source>
</evidence>
<evidence type="ECO:0000259" key="3">
    <source>
        <dbReference type="Pfam" id="PF20445"/>
    </source>
</evidence>
<dbReference type="VEuPathDB" id="TriTrypDB:TcCLB.511587.100"/>
<dbReference type="InterPro" id="IPR046836">
    <property type="entry name" value="RHS_C"/>
</dbReference>
<dbReference type="Pfam" id="PF20445">
    <property type="entry name" value="RHS_N"/>
    <property type="match status" value="1"/>
</dbReference>
<dbReference type="Proteomes" id="UP000246078">
    <property type="component" value="Unassembled WGS sequence"/>
</dbReference>
<feature type="domain" description="Retrotransposon hot spot protein,C-terminal" evidence="2">
    <location>
        <begin position="440"/>
        <end position="734"/>
    </location>
</feature>
<dbReference type="PANTHER" id="PTHR33129:SF3">
    <property type="entry name" value="HOT SPOT (RHS) PROTEIN, PUTATIVE-RELATED"/>
    <property type="match status" value="1"/>
</dbReference>
<dbReference type="VEuPathDB" id="TriTrypDB:ECC02_006360"/>
<dbReference type="PANTHER" id="PTHR33129">
    <property type="entry name" value="PROTEIN KINASE DOMAIN-CONTAINING PROTEIN-RELATED"/>
    <property type="match status" value="1"/>
</dbReference>
<dbReference type="VEuPathDB" id="TriTrypDB:Tc_MARK_7390"/>
<dbReference type="NCBIfam" id="TIGR01631">
    <property type="entry name" value="Trypano_RHS"/>
    <property type="match status" value="1"/>
</dbReference>
<dbReference type="AlphaFoldDB" id="A0A2V2X2N2"/>
<organism evidence="5 6">
    <name type="scientific">Trypanosoma cruzi</name>
    <dbReference type="NCBI Taxonomy" id="5693"/>
    <lineage>
        <taxon>Eukaryota</taxon>
        <taxon>Discoba</taxon>
        <taxon>Euglenozoa</taxon>
        <taxon>Kinetoplastea</taxon>
        <taxon>Metakinetoplastina</taxon>
        <taxon>Trypanosomatida</taxon>
        <taxon>Trypanosomatidae</taxon>
        <taxon>Trypanosoma</taxon>
        <taxon>Schizotrypanum</taxon>
    </lineage>
</organism>
<feature type="compositionally biased region" description="Polar residues" evidence="1">
    <location>
        <begin position="12"/>
        <end position="31"/>
    </location>
</feature>
<dbReference type="InterPro" id="IPR056000">
    <property type="entry name" value="DUF7578"/>
</dbReference>
<dbReference type="VEuPathDB" id="TriTrypDB:BCY84_09911"/>
<dbReference type="VEuPathDB" id="TriTrypDB:TcCLB.504605.10"/>
<evidence type="ECO:0000313" key="6">
    <source>
        <dbReference type="Proteomes" id="UP000246078"/>
    </source>
</evidence>
<dbReference type="VEuPathDB" id="TriTrypDB:TcCLB.505997.10"/>
<dbReference type="VEuPathDB" id="TriTrypDB:TCSYLVIO_009272"/>
<dbReference type="VEuPathDB" id="TriTrypDB:TcYC6_0142760"/>
<dbReference type="Pfam" id="PF07999">
    <property type="entry name" value="RHSP"/>
    <property type="match status" value="1"/>
</dbReference>
<evidence type="ECO:0000256" key="1">
    <source>
        <dbReference type="SAM" id="MobiDB-lite"/>
    </source>
</evidence>
<sequence>MPGWPMRVQGGNAESQASAVPQGFESGTDQPDATRRRAEEVRRPQWTLLSRVEDVMLEGSTSRTKMKLNEFIRSYLGEEWIVETNENVSMEMFVQDPEMFIQNEGLLSIITASPSYQALEAIYKLHCEGVFFLWQWNIHERKDTATPFARGKLNAALYQVLTRKRRETKERKVRQQKLELTIATTIKDVLFRGRVRVMEMQLNDFLVMELDGMGILPANRNVLLKEFVKDSARYIRGTFLLRDIKASDRYKRMERAVREEMDMEKDADDLCEKGVDNLLKWSLAAAEVKATVHEITKHFLDAAFTELMSSMTMSAPIKLEGVYESVYNARWHHVMEVPDGEGMGMYVREGKPQQSWTYMAVGDSLKKDDGVQQSGAPRPRLMVLTSDRGWPYSWNLKGVVSTRDCYVNCEVNRVWEIVKGDITEWFSSDPGTDFTPKQRVLIGTAGIGKSMNAGSYLLYQLLQYDAEQLPMVAYVIGSQSFLFDKIAKTVSVYMGDPRIENFVKNFSLRGFKGYIIYDAALAFYLPATGLPCEGWGMIVVTPPDKNEYERWTEKIDATAIVTNCPEENDVRAMCIWMKRNRPLQEQAEYWKEVRGRMNNVGPILRFIFGKQAYDDRIKACQQALDGSTASELERYLRIGCCYSSNDGDLSRKLVRVVRVRRGNSIESPLNLLISPHLERETLSRLENEMKQSDFIFFVLRFWDYVPPYIIEKYAASAFLNEYFLRAIRLKIKELRPPGRRETHSCALKEHSDKSFARKEVLPPPERLSNPVAMDHWVLYEPKVQNSSLVDAFFFVDTNPMTLVGLRMATAGGHHTTTSTVRHFTECLAAYFNGWEELSRDMSWEIIYVQHADSTPMNEWRRCDVVNSNNVSRAENREIAAFWEEEVRQYVAAVSSGELRRDEAL</sequence>
<dbReference type="VEuPathDB" id="TriTrypDB:C4B63_154g12"/>
<dbReference type="InterPro" id="IPR006518">
    <property type="entry name" value="Trypano_RHS"/>
</dbReference>
<accession>A0A2V2X2N2</accession>
<dbReference type="VEuPathDB" id="TriTrypDB:TCSYLVIO_001446"/>
<name>A0A2V2X2N2_TRYCR</name>
<dbReference type="EMBL" id="PRFC01000032">
    <property type="protein sequence ID" value="PWV15076.1"/>
    <property type="molecule type" value="Genomic_DNA"/>
</dbReference>
<feature type="compositionally biased region" description="Basic and acidic residues" evidence="1">
    <location>
        <begin position="32"/>
        <end position="41"/>
    </location>
</feature>
<dbReference type="VEuPathDB" id="TriTrypDB:TcCL_Unassigned04336"/>
<dbReference type="InterPro" id="IPR052980">
    <property type="entry name" value="Crinkler_effector"/>
</dbReference>
<gene>
    <name evidence="5" type="ORF">C3747_32g296</name>
</gene>
<dbReference type="VEuPathDB" id="TriTrypDB:TcG_08550"/>